<dbReference type="Pfam" id="PF00561">
    <property type="entry name" value="Abhydrolase_1"/>
    <property type="match status" value="1"/>
</dbReference>
<dbReference type="PRINTS" id="PR00412">
    <property type="entry name" value="EPOXHYDRLASE"/>
</dbReference>
<accession>A0ABU8QCC6</accession>
<dbReference type="RefSeq" id="WP_339402129.1">
    <property type="nucleotide sequence ID" value="NZ_JBBGAZ010000001.1"/>
</dbReference>
<comment type="caution">
    <text evidence="2">The sequence shown here is derived from an EMBL/GenBank/DDBJ whole genome shotgun (WGS) entry which is preliminary data.</text>
</comment>
<dbReference type="PRINTS" id="PR00111">
    <property type="entry name" value="ABHYDROLASE"/>
</dbReference>
<evidence type="ECO:0000259" key="1">
    <source>
        <dbReference type="Pfam" id="PF00561"/>
    </source>
</evidence>
<dbReference type="GO" id="GO:0016787">
    <property type="term" value="F:hydrolase activity"/>
    <property type="evidence" value="ECO:0007669"/>
    <property type="project" value="UniProtKB-KW"/>
</dbReference>
<dbReference type="PANTHER" id="PTHR43798:SF33">
    <property type="entry name" value="HYDROLASE, PUTATIVE (AFU_ORTHOLOGUE AFUA_2G14860)-RELATED"/>
    <property type="match status" value="1"/>
</dbReference>
<protein>
    <submittedName>
        <fullName evidence="2">Alpha/beta hydrolase</fullName>
    </submittedName>
</protein>
<dbReference type="InterPro" id="IPR029058">
    <property type="entry name" value="AB_hydrolase_fold"/>
</dbReference>
<evidence type="ECO:0000313" key="3">
    <source>
        <dbReference type="Proteomes" id="UP001368270"/>
    </source>
</evidence>
<organism evidence="2 3">
    <name type="scientific">Cognatishimia coralii</name>
    <dbReference type="NCBI Taxonomy" id="3083254"/>
    <lineage>
        <taxon>Bacteria</taxon>
        <taxon>Pseudomonadati</taxon>
        <taxon>Pseudomonadota</taxon>
        <taxon>Alphaproteobacteria</taxon>
        <taxon>Rhodobacterales</taxon>
        <taxon>Paracoccaceae</taxon>
        <taxon>Cognatishimia</taxon>
    </lineage>
</organism>
<keyword evidence="3" id="KW-1185">Reference proteome</keyword>
<sequence>MAHLVDQHVLINGRRITHGVHGKGEPVVLLHGTPSSSYIWRNILPTLVEAGYKVHVYDLLGYGLSERPQNPAIDTSVTGQVPILEGLLDVWGLKDFHFIAHDIGGGVAQRFGIQSPERLRSLTMIDVVSYDSWPSKRTREQMQAGLEKLIKAPDSDHREHFRDWLNSTVQNKERLAETSMETYLDFICGPVGQGSFFQHQLMHYDPKHTDEMVPRYSELGQKPVQLIWGADDAWQVVDWAHKLNAAIPGSELHVLENCGHFSMEDQPEKISGLLVDFLGRNR</sequence>
<dbReference type="InterPro" id="IPR000639">
    <property type="entry name" value="Epox_hydrolase-like"/>
</dbReference>
<name>A0ABU8QCC6_9RHOB</name>
<proteinExistence type="predicted"/>
<dbReference type="InterPro" id="IPR000073">
    <property type="entry name" value="AB_hydrolase_1"/>
</dbReference>
<dbReference type="InterPro" id="IPR050266">
    <property type="entry name" value="AB_hydrolase_sf"/>
</dbReference>
<dbReference type="Gene3D" id="3.40.50.1820">
    <property type="entry name" value="alpha/beta hydrolase"/>
    <property type="match status" value="1"/>
</dbReference>
<keyword evidence="2" id="KW-0378">Hydrolase</keyword>
<dbReference type="EMBL" id="JBBGAZ010000001">
    <property type="protein sequence ID" value="MEJ5217085.1"/>
    <property type="molecule type" value="Genomic_DNA"/>
</dbReference>
<reference evidence="2 3" key="1">
    <citation type="submission" date="2024-03" db="EMBL/GenBank/DDBJ databases">
        <title>Cognatishimia coralii sp. nov., a marine bacterium isolated from coral surrounding seawater.</title>
        <authorList>
            <person name="Liu X."/>
            <person name="Liu S."/>
            <person name="Sun H."/>
            <person name="Zhang Y."/>
        </authorList>
    </citation>
    <scope>NUCLEOTIDE SEQUENCE [LARGE SCALE GENOMIC DNA]</scope>
    <source>
        <strain evidence="2 3">D5M38</strain>
    </source>
</reference>
<evidence type="ECO:0000313" key="2">
    <source>
        <dbReference type="EMBL" id="MEJ5217085.1"/>
    </source>
</evidence>
<feature type="domain" description="AB hydrolase-1" evidence="1">
    <location>
        <begin position="26"/>
        <end position="266"/>
    </location>
</feature>
<dbReference type="Proteomes" id="UP001368270">
    <property type="component" value="Unassembled WGS sequence"/>
</dbReference>
<dbReference type="PANTHER" id="PTHR43798">
    <property type="entry name" value="MONOACYLGLYCEROL LIPASE"/>
    <property type="match status" value="1"/>
</dbReference>
<dbReference type="SUPFAM" id="SSF53474">
    <property type="entry name" value="alpha/beta-Hydrolases"/>
    <property type="match status" value="1"/>
</dbReference>
<gene>
    <name evidence="2" type="ORF">WG622_02440</name>
</gene>